<dbReference type="EMBL" id="CAJNOC010002339">
    <property type="protein sequence ID" value="CAF0927279.1"/>
    <property type="molecule type" value="Genomic_DNA"/>
</dbReference>
<evidence type="ECO:0000313" key="1">
    <source>
        <dbReference type="EMBL" id="CAF0927279.1"/>
    </source>
</evidence>
<protein>
    <submittedName>
        <fullName evidence="1">Uncharacterized protein</fullName>
    </submittedName>
</protein>
<name>A0A814BBV0_9BILA</name>
<organism evidence="1 2">
    <name type="scientific">Brachionus calyciflorus</name>
    <dbReference type="NCBI Taxonomy" id="104777"/>
    <lineage>
        <taxon>Eukaryota</taxon>
        <taxon>Metazoa</taxon>
        <taxon>Spiralia</taxon>
        <taxon>Gnathifera</taxon>
        <taxon>Rotifera</taxon>
        <taxon>Eurotatoria</taxon>
        <taxon>Monogononta</taxon>
        <taxon>Pseudotrocha</taxon>
        <taxon>Ploima</taxon>
        <taxon>Brachionidae</taxon>
        <taxon>Brachionus</taxon>
    </lineage>
</organism>
<evidence type="ECO:0000313" key="2">
    <source>
        <dbReference type="Proteomes" id="UP000663879"/>
    </source>
</evidence>
<dbReference type="AlphaFoldDB" id="A0A814BBV0"/>
<accession>A0A814BBV0</accession>
<comment type="caution">
    <text evidence="1">The sequence shown here is derived from an EMBL/GenBank/DDBJ whole genome shotgun (WGS) entry which is preliminary data.</text>
</comment>
<reference evidence="1" key="1">
    <citation type="submission" date="2021-02" db="EMBL/GenBank/DDBJ databases">
        <authorList>
            <person name="Nowell W R."/>
        </authorList>
    </citation>
    <scope>NUCLEOTIDE SEQUENCE</scope>
    <source>
        <strain evidence="1">Ploen Becks lab</strain>
    </source>
</reference>
<sequence>VKFYKPGTKQEDFEKKCSEVISDFNEDPQTHFVETEDDEEDLEEREWLFLSKIILLKN</sequence>
<feature type="non-terminal residue" evidence="1">
    <location>
        <position position="1"/>
    </location>
</feature>
<dbReference type="Proteomes" id="UP000663879">
    <property type="component" value="Unassembled WGS sequence"/>
</dbReference>
<keyword evidence="2" id="KW-1185">Reference proteome</keyword>
<proteinExistence type="predicted"/>
<gene>
    <name evidence="1" type="ORF">OXX778_LOCUS12709</name>
</gene>